<proteinExistence type="predicted"/>
<sequence>MAAEPLFVRGTGTNSSASWQACTSKNRSKSQAQLLCFTIRASHSTDKKNKVYKQLGLFSLKKKIEDAVLRAESLATTALELEEARRIKQEEMVRNYNLWDDPTKSNEVLVKLADSLKVVNALKDLRYKAEEAKLIAQLAEMEAIDYGLFKRAYRASLDVSKLLDQYEMSKLLRGPNDIEGASVTIKAGSNGICPEIWAEQLLNMYVRWADKEGYRGRVVDKCCCKNGGIKSATIEFEFEYAFGYLSGETGAHRLINFPNGSVPHEATLACVDVVPLFLETSPDLQISDEDLLFSSPSLPGERQSIAKPAACIQHIPTGIAVQSSEEITFNLVSTAFPPWFLLLQRRRKVIFSSAGERNHFANKMKALNRLNAKLLVIAGEQGVSNVSCIKREAIVNIWQKETRRYVSHPYKLVQDVKTGIQLPDFNSVLDGNIKPFIEAYINSRR</sequence>
<dbReference type="Proteomes" id="UP001428341">
    <property type="component" value="Unassembled WGS sequence"/>
</dbReference>
<organism evidence="2 3">
    <name type="scientific">Citrus x changshan-huyou</name>
    <dbReference type="NCBI Taxonomy" id="2935761"/>
    <lineage>
        <taxon>Eukaryota</taxon>
        <taxon>Viridiplantae</taxon>
        <taxon>Streptophyta</taxon>
        <taxon>Embryophyta</taxon>
        <taxon>Tracheophyta</taxon>
        <taxon>Spermatophyta</taxon>
        <taxon>Magnoliopsida</taxon>
        <taxon>eudicotyledons</taxon>
        <taxon>Gunneridae</taxon>
        <taxon>Pentapetalae</taxon>
        <taxon>rosids</taxon>
        <taxon>malvids</taxon>
        <taxon>Sapindales</taxon>
        <taxon>Rutaceae</taxon>
        <taxon>Aurantioideae</taxon>
        <taxon>Citrus</taxon>
    </lineage>
</organism>
<gene>
    <name evidence="2" type="ORF">WN944_024123</name>
</gene>
<comment type="caution">
    <text evidence="2">The sequence shown here is derived from an EMBL/GenBank/DDBJ whole genome shotgun (WGS) entry which is preliminary data.</text>
</comment>
<dbReference type="GO" id="GO:0006415">
    <property type="term" value="P:translational termination"/>
    <property type="evidence" value="ECO:0007669"/>
    <property type="project" value="InterPro"/>
</dbReference>
<dbReference type="PANTHER" id="PTHR43116:SF4">
    <property type="entry name" value="PEPTIDE CHAIN RELEASE FACTOR PRFB3, CHLOROPLASTIC"/>
    <property type="match status" value="1"/>
</dbReference>
<name>A0AAP0LQS9_9ROSI</name>
<dbReference type="SUPFAM" id="SSF75620">
    <property type="entry name" value="Release factor"/>
    <property type="match status" value="2"/>
</dbReference>
<dbReference type="Gene3D" id="3.30.70.1660">
    <property type="match status" value="2"/>
</dbReference>
<accession>A0AAP0LQS9</accession>
<dbReference type="SMART" id="SM00937">
    <property type="entry name" value="PCRF"/>
    <property type="match status" value="1"/>
</dbReference>
<evidence type="ECO:0000313" key="2">
    <source>
        <dbReference type="EMBL" id="KAK9180986.1"/>
    </source>
</evidence>
<dbReference type="InterPro" id="IPR045853">
    <property type="entry name" value="Pep_chain_release_fac_I_sf"/>
</dbReference>
<dbReference type="InterPro" id="IPR005139">
    <property type="entry name" value="PCRF"/>
</dbReference>
<reference evidence="2 3" key="1">
    <citation type="submission" date="2024-05" db="EMBL/GenBank/DDBJ databases">
        <title>Haplotype-resolved chromosome-level genome assembly of Huyou (Citrus changshanensis).</title>
        <authorList>
            <person name="Miao C."/>
            <person name="Chen W."/>
            <person name="Wu Y."/>
            <person name="Wang L."/>
            <person name="Zhao S."/>
            <person name="Grierson D."/>
            <person name="Xu C."/>
            <person name="Chen K."/>
        </authorList>
    </citation>
    <scope>NUCLEOTIDE SEQUENCE [LARGE SCALE GENOMIC DNA]</scope>
    <source>
        <strain evidence="2">01-14</strain>
        <tissue evidence="2">Leaf</tissue>
    </source>
</reference>
<evidence type="ECO:0000259" key="1">
    <source>
        <dbReference type="SMART" id="SM00937"/>
    </source>
</evidence>
<protein>
    <recommendedName>
        <fullName evidence="1">Peptide chain release factor domain-containing protein</fullName>
    </recommendedName>
</protein>
<dbReference type="PANTHER" id="PTHR43116">
    <property type="entry name" value="PEPTIDE CHAIN RELEASE FACTOR 2"/>
    <property type="match status" value="1"/>
</dbReference>
<feature type="domain" description="Peptide chain release factor" evidence="1">
    <location>
        <begin position="130"/>
        <end position="248"/>
    </location>
</feature>
<dbReference type="AlphaFoldDB" id="A0AAP0LQS9"/>
<keyword evidence="3" id="KW-1185">Reference proteome</keyword>
<dbReference type="EMBL" id="JBCGBO010000024">
    <property type="protein sequence ID" value="KAK9180986.1"/>
    <property type="molecule type" value="Genomic_DNA"/>
</dbReference>
<evidence type="ECO:0000313" key="3">
    <source>
        <dbReference type="Proteomes" id="UP001428341"/>
    </source>
</evidence>
<dbReference type="Gene3D" id="3.30.160.20">
    <property type="match status" value="2"/>
</dbReference>
<dbReference type="Pfam" id="PF03462">
    <property type="entry name" value="PCRF"/>
    <property type="match status" value="1"/>
</dbReference>